<evidence type="ECO:0000313" key="2">
    <source>
        <dbReference type="EMBL" id="KAH3886742.1"/>
    </source>
</evidence>
<dbReference type="Proteomes" id="UP000828390">
    <property type="component" value="Unassembled WGS sequence"/>
</dbReference>
<name>A0A9D4S1T7_DREPO</name>
<feature type="compositionally biased region" description="Basic and acidic residues" evidence="1">
    <location>
        <begin position="49"/>
        <end position="58"/>
    </location>
</feature>
<accession>A0A9D4S1T7</accession>
<organism evidence="2 3">
    <name type="scientific">Dreissena polymorpha</name>
    <name type="common">Zebra mussel</name>
    <name type="synonym">Mytilus polymorpha</name>
    <dbReference type="NCBI Taxonomy" id="45954"/>
    <lineage>
        <taxon>Eukaryota</taxon>
        <taxon>Metazoa</taxon>
        <taxon>Spiralia</taxon>
        <taxon>Lophotrochozoa</taxon>
        <taxon>Mollusca</taxon>
        <taxon>Bivalvia</taxon>
        <taxon>Autobranchia</taxon>
        <taxon>Heteroconchia</taxon>
        <taxon>Euheterodonta</taxon>
        <taxon>Imparidentia</taxon>
        <taxon>Neoheterodontei</taxon>
        <taxon>Myida</taxon>
        <taxon>Dreissenoidea</taxon>
        <taxon>Dreissenidae</taxon>
        <taxon>Dreissena</taxon>
    </lineage>
</organism>
<gene>
    <name evidence="2" type="ORF">DPMN_010755</name>
</gene>
<dbReference type="AlphaFoldDB" id="A0A9D4S1T7"/>
<evidence type="ECO:0000313" key="3">
    <source>
        <dbReference type="Proteomes" id="UP000828390"/>
    </source>
</evidence>
<protein>
    <submittedName>
        <fullName evidence="2">Uncharacterized protein</fullName>
    </submittedName>
</protein>
<sequence>MESTRKEQRTMTDTVACACGKVCKNFRGLKIHQARSNCQQPDKLRQRKGLPDKTREKTGPVANHSTRSLSAPVLSLTGSGCSPEELQSLESLAETEKAVGNSSEDEQLMTQTDKTEESPIFSQFIGEESPISPPPTWAQG</sequence>
<reference evidence="2" key="1">
    <citation type="journal article" date="2019" name="bioRxiv">
        <title>The Genome of the Zebra Mussel, Dreissena polymorpha: A Resource for Invasive Species Research.</title>
        <authorList>
            <person name="McCartney M.A."/>
            <person name="Auch B."/>
            <person name="Kono T."/>
            <person name="Mallez S."/>
            <person name="Zhang Y."/>
            <person name="Obille A."/>
            <person name="Becker A."/>
            <person name="Abrahante J.E."/>
            <person name="Garbe J."/>
            <person name="Badalamenti J.P."/>
            <person name="Herman A."/>
            <person name="Mangelson H."/>
            <person name="Liachko I."/>
            <person name="Sullivan S."/>
            <person name="Sone E.D."/>
            <person name="Koren S."/>
            <person name="Silverstein K.A.T."/>
            <person name="Beckman K.B."/>
            <person name="Gohl D.M."/>
        </authorList>
    </citation>
    <scope>NUCLEOTIDE SEQUENCE</scope>
    <source>
        <strain evidence="2">Duluth1</strain>
        <tissue evidence="2">Whole animal</tissue>
    </source>
</reference>
<comment type="caution">
    <text evidence="2">The sequence shown here is derived from an EMBL/GenBank/DDBJ whole genome shotgun (WGS) entry which is preliminary data.</text>
</comment>
<feature type="region of interest" description="Disordered" evidence="1">
    <location>
        <begin position="36"/>
        <end position="140"/>
    </location>
</feature>
<reference evidence="2" key="2">
    <citation type="submission" date="2020-11" db="EMBL/GenBank/DDBJ databases">
        <authorList>
            <person name="McCartney M.A."/>
            <person name="Auch B."/>
            <person name="Kono T."/>
            <person name="Mallez S."/>
            <person name="Becker A."/>
            <person name="Gohl D.M."/>
            <person name="Silverstein K.A.T."/>
            <person name="Koren S."/>
            <person name="Bechman K.B."/>
            <person name="Herman A."/>
            <person name="Abrahante J.E."/>
            <person name="Garbe J."/>
        </authorList>
    </citation>
    <scope>NUCLEOTIDE SEQUENCE</scope>
    <source>
        <strain evidence="2">Duluth1</strain>
        <tissue evidence="2">Whole animal</tissue>
    </source>
</reference>
<keyword evidence="3" id="KW-1185">Reference proteome</keyword>
<feature type="compositionally biased region" description="Pro residues" evidence="1">
    <location>
        <begin position="131"/>
        <end position="140"/>
    </location>
</feature>
<dbReference type="EMBL" id="JAIWYP010000001">
    <property type="protein sequence ID" value="KAH3886742.1"/>
    <property type="molecule type" value="Genomic_DNA"/>
</dbReference>
<proteinExistence type="predicted"/>
<evidence type="ECO:0000256" key="1">
    <source>
        <dbReference type="SAM" id="MobiDB-lite"/>
    </source>
</evidence>